<evidence type="ECO:0000256" key="11">
    <source>
        <dbReference type="ARBA" id="ARBA00022977"/>
    </source>
</evidence>
<evidence type="ECO:0000256" key="6">
    <source>
        <dbReference type="ARBA" id="ARBA00022723"/>
    </source>
</evidence>
<comment type="caution">
    <text evidence="12">The sequence shown here is derived from an EMBL/GenBank/DDBJ whole genome shotgun (WGS) entry which is preliminary data.</text>
</comment>
<keyword evidence="6" id="KW-0479">Metal-binding</keyword>
<evidence type="ECO:0000256" key="8">
    <source>
        <dbReference type="ARBA" id="ARBA00022777"/>
    </source>
</evidence>
<keyword evidence="9" id="KW-0067">ATP-binding</keyword>
<evidence type="ECO:0000256" key="2">
    <source>
        <dbReference type="ARBA" id="ARBA00001946"/>
    </source>
</evidence>
<dbReference type="Gene3D" id="3.40.1190.20">
    <property type="match status" value="1"/>
</dbReference>
<name>A0ABR3GC15_9PEZI</name>
<protein>
    <recommendedName>
        <fullName evidence="4">hydroxyethylthiazole kinase</fullName>
        <ecNumber evidence="4">2.7.1.50</ecNumber>
    </recommendedName>
</protein>
<keyword evidence="11" id="KW-0784">Thiamine biosynthesis</keyword>
<evidence type="ECO:0000313" key="12">
    <source>
        <dbReference type="EMBL" id="KAL0633368.1"/>
    </source>
</evidence>
<keyword evidence="7" id="KW-0547">Nucleotide-binding</keyword>
<dbReference type="InterPro" id="IPR029056">
    <property type="entry name" value="Ribokinase-like"/>
</dbReference>
<dbReference type="SUPFAM" id="SSF53613">
    <property type="entry name" value="Ribokinase-like"/>
    <property type="match status" value="1"/>
</dbReference>
<dbReference type="InterPro" id="IPR000417">
    <property type="entry name" value="Hyethyz_kinase"/>
</dbReference>
<proteinExistence type="predicted"/>
<evidence type="ECO:0000256" key="10">
    <source>
        <dbReference type="ARBA" id="ARBA00022842"/>
    </source>
</evidence>
<dbReference type="EMBL" id="JBBBZM010000128">
    <property type="protein sequence ID" value="KAL0633368.1"/>
    <property type="molecule type" value="Genomic_DNA"/>
</dbReference>
<accession>A0ABR3GC15</accession>
<evidence type="ECO:0000313" key="13">
    <source>
        <dbReference type="Proteomes" id="UP001447188"/>
    </source>
</evidence>
<keyword evidence="8" id="KW-0418">Kinase</keyword>
<reference evidence="12 13" key="1">
    <citation type="submission" date="2024-02" db="EMBL/GenBank/DDBJ databases">
        <title>Discinaceae phylogenomics.</title>
        <authorList>
            <person name="Dirks A.C."/>
            <person name="James T.Y."/>
        </authorList>
    </citation>
    <scope>NUCLEOTIDE SEQUENCE [LARGE SCALE GENOMIC DNA]</scope>
    <source>
        <strain evidence="12 13">ACD0624</strain>
    </source>
</reference>
<evidence type="ECO:0000256" key="9">
    <source>
        <dbReference type="ARBA" id="ARBA00022840"/>
    </source>
</evidence>
<dbReference type="EC" id="2.7.1.50" evidence="4"/>
<comment type="pathway">
    <text evidence="3">Cofactor biosynthesis; thiamine diphosphate biosynthesis; 4-methyl-5-(2-phosphoethyl)-thiazole from 5-(2-hydroxyethyl)-4-methylthiazole: step 1/1.</text>
</comment>
<evidence type="ECO:0000256" key="5">
    <source>
        <dbReference type="ARBA" id="ARBA00022679"/>
    </source>
</evidence>
<organism evidence="12 13">
    <name type="scientific">Discina gigas</name>
    <dbReference type="NCBI Taxonomy" id="1032678"/>
    <lineage>
        <taxon>Eukaryota</taxon>
        <taxon>Fungi</taxon>
        <taxon>Dikarya</taxon>
        <taxon>Ascomycota</taxon>
        <taxon>Pezizomycotina</taxon>
        <taxon>Pezizomycetes</taxon>
        <taxon>Pezizales</taxon>
        <taxon>Discinaceae</taxon>
        <taxon>Discina</taxon>
    </lineage>
</organism>
<comment type="cofactor">
    <cofactor evidence="2">
        <name>Mg(2+)</name>
        <dbReference type="ChEBI" id="CHEBI:18420"/>
    </cofactor>
</comment>
<evidence type="ECO:0000256" key="7">
    <source>
        <dbReference type="ARBA" id="ARBA00022741"/>
    </source>
</evidence>
<keyword evidence="5" id="KW-0808">Transferase</keyword>
<keyword evidence="10" id="KW-0460">Magnesium</keyword>
<dbReference type="Proteomes" id="UP001447188">
    <property type="component" value="Unassembled WGS sequence"/>
</dbReference>
<keyword evidence="13" id="KW-1185">Reference proteome</keyword>
<evidence type="ECO:0000256" key="4">
    <source>
        <dbReference type="ARBA" id="ARBA00012129"/>
    </source>
</evidence>
<dbReference type="Pfam" id="PF02110">
    <property type="entry name" value="HK"/>
    <property type="match status" value="1"/>
</dbReference>
<evidence type="ECO:0000256" key="3">
    <source>
        <dbReference type="ARBA" id="ARBA00004868"/>
    </source>
</evidence>
<sequence>MTGATDIVSDGQTTYLLRNGDPIQTRVTGIGCSLSSFIAATISDSRPGEEIVAVIAAISAFNVAAEKANAEPKPAGPASWAVRFLDILATGPQSGFETDVKIEEIIV</sequence>
<evidence type="ECO:0000256" key="1">
    <source>
        <dbReference type="ARBA" id="ARBA00001771"/>
    </source>
</evidence>
<comment type="catalytic activity">
    <reaction evidence="1">
        <text>5-(2-hydroxyethyl)-4-methylthiazole + ATP = 4-methyl-5-(2-phosphooxyethyl)-thiazole + ADP + H(+)</text>
        <dbReference type="Rhea" id="RHEA:24212"/>
        <dbReference type="ChEBI" id="CHEBI:15378"/>
        <dbReference type="ChEBI" id="CHEBI:17957"/>
        <dbReference type="ChEBI" id="CHEBI:30616"/>
        <dbReference type="ChEBI" id="CHEBI:58296"/>
        <dbReference type="ChEBI" id="CHEBI:456216"/>
        <dbReference type="EC" id="2.7.1.50"/>
    </reaction>
</comment>
<gene>
    <name evidence="12" type="primary">THI6_3</name>
    <name evidence="12" type="ORF">Q9L58_007741</name>
</gene>